<comment type="caution">
    <text evidence="3">The sequence shown here is derived from an EMBL/GenBank/DDBJ whole genome shotgun (WGS) entry which is preliminary data.</text>
</comment>
<feature type="coiled-coil region" evidence="1">
    <location>
        <begin position="307"/>
        <end position="372"/>
    </location>
</feature>
<feature type="region of interest" description="Disordered" evidence="2">
    <location>
        <begin position="1"/>
        <end position="30"/>
    </location>
</feature>
<feature type="region of interest" description="Disordered" evidence="2">
    <location>
        <begin position="152"/>
        <end position="171"/>
    </location>
</feature>
<feature type="coiled-coil region" evidence="1">
    <location>
        <begin position="413"/>
        <end position="468"/>
    </location>
</feature>
<dbReference type="Proteomes" id="UP001211065">
    <property type="component" value="Unassembled WGS sequence"/>
</dbReference>
<evidence type="ECO:0000313" key="4">
    <source>
        <dbReference type="Proteomes" id="UP001211065"/>
    </source>
</evidence>
<protein>
    <submittedName>
        <fullName evidence="3">Uncharacterized protein</fullName>
    </submittedName>
</protein>
<evidence type="ECO:0000313" key="3">
    <source>
        <dbReference type="EMBL" id="KAJ3225198.1"/>
    </source>
</evidence>
<reference evidence="3" key="1">
    <citation type="submission" date="2020-05" db="EMBL/GenBank/DDBJ databases">
        <title>Phylogenomic resolution of chytrid fungi.</title>
        <authorList>
            <person name="Stajich J.E."/>
            <person name="Amses K."/>
            <person name="Simmons R."/>
            <person name="Seto K."/>
            <person name="Myers J."/>
            <person name="Bonds A."/>
            <person name="Quandt C.A."/>
            <person name="Barry K."/>
            <person name="Liu P."/>
            <person name="Grigoriev I."/>
            <person name="Longcore J.E."/>
            <person name="James T.Y."/>
        </authorList>
    </citation>
    <scope>NUCLEOTIDE SEQUENCE</scope>
    <source>
        <strain evidence="3">JEL0476</strain>
    </source>
</reference>
<dbReference type="EMBL" id="JADGJW010000068">
    <property type="protein sequence ID" value="KAJ3225198.1"/>
    <property type="molecule type" value="Genomic_DNA"/>
</dbReference>
<dbReference type="AlphaFoldDB" id="A0AAD5U758"/>
<organism evidence="3 4">
    <name type="scientific">Clydaea vesicula</name>
    <dbReference type="NCBI Taxonomy" id="447962"/>
    <lineage>
        <taxon>Eukaryota</taxon>
        <taxon>Fungi</taxon>
        <taxon>Fungi incertae sedis</taxon>
        <taxon>Chytridiomycota</taxon>
        <taxon>Chytridiomycota incertae sedis</taxon>
        <taxon>Chytridiomycetes</taxon>
        <taxon>Lobulomycetales</taxon>
        <taxon>Lobulomycetaceae</taxon>
        <taxon>Clydaea</taxon>
    </lineage>
</organism>
<gene>
    <name evidence="3" type="ORF">HK099_007210</name>
</gene>
<evidence type="ECO:0000256" key="1">
    <source>
        <dbReference type="SAM" id="Coils"/>
    </source>
</evidence>
<evidence type="ECO:0000256" key="2">
    <source>
        <dbReference type="SAM" id="MobiDB-lite"/>
    </source>
</evidence>
<keyword evidence="1" id="KW-0175">Coiled coil</keyword>
<proteinExistence type="predicted"/>
<accession>A0AAD5U758</accession>
<keyword evidence="4" id="KW-1185">Reference proteome</keyword>
<feature type="coiled-coil region" evidence="1">
    <location>
        <begin position="493"/>
        <end position="527"/>
    </location>
</feature>
<feature type="coiled-coil region" evidence="1">
    <location>
        <begin position="600"/>
        <end position="715"/>
    </location>
</feature>
<feature type="compositionally biased region" description="Polar residues" evidence="2">
    <location>
        <begin position="1"/>
        <end position="12"/>
    </location>
</feature>
<feature type="compositionally biased region" description="Basic and acidic residues" evidence="2">
    <location>
        <begin position="19"/>
        <end position="30"/>
    </location>
</feature>
<name>A0AAD5U758_9FUNG</name>
<sequence>MNDRNFNFSSTMPDEEDNVHESNHSETAKDKIMLNNQTMFANNGTELKSKVLTFNEYSKNSVAETKSQVFNQRQNAGNKLESQQMLHSKNLNLGNNDFLLKTRNDILSDNGVNIHNNLKKNNSPSSFSKNDFKLPSNVTLNFDVNNRKSNYQNHSVKSHDENTPNIASSQHYNKKSTQLNASQIPQEIAAINNNFYNNETFQSTSESEMSDNFNSPLYSSLTATPYPSPVGLSEDKQMEELIQNMLVKQKKVKAVQDLKLKEMSSELSEARSLVVAQEQTIQTLQVNSKIIMGSVAERQKKTETIRKRYTKMAIKKLEKMVKETENEKGFLLQRIEKCVEDNFNRNNHKKEVAQLNEKYNDLNSQFENLKKEKDLNEISISDWKNRYNQQVEIFSKHLNDYREDFDEFKNKTKQEYLEKEVHLNKEIESLRLKWEKSEENLKYWNSVKLTMEETVKTLNAKIEHYESNEKFYKDSIKQLGLSVSKGLSNNLSVEEIDVSINNLLLSYEELQKKVLTVENLVKTTEEIQSAKIVELNNTFEKEKKLLIAKNTDSINDYRNKELIQQKKLECILAENKKLQSTHEENLNILEEMKSSAMESQNKYESRIEFLKESIKSLEARITLETEILEKKDIEFVKKNEEIEELKDLTNSKIRELQIEFESKEKAVFDLSKLKDAQKFEFDNLLNEKNFEISKLQKLNDEKDSELNQMRTALSLGVYGSENISPVKVKDYEKFNIKKDLDLVLLKENEVLSQKNEQDTSIIVEKLKLEIENLKSTFFHTEKSLKDEVTGSFVSALPSNNNESNISFAESTRFSDFDLLQNATEEIDLNDPSNIPFSLAPQFRYDTEEFPTANTVSLSIENSTFKKKINSQSKKRDFIEINDGQSEDLNEAVGSETFCTQDKFSKKKKSTKKKSTVYSARVNQADLVKFEEDSIDDVTPDTQFQTLGRNIKKKVRIMNEN</sequence>